<evidence type="ECO:0000313" key="3">
    <source>
        <dbReference type="Proteomes" id="UP001321018"/>
    </source>
</evidence>
<feature type="compositionally biased region" description="Basic and acidic residues" evidence="1">
    <location>
        <begin position="119"/>
        <end position="141"/>
    </location>
</feature>
<evidence type="ECO:0000313" key="2">
    <source>
        <dbReference type="EMBL" id="MCU4742384.1"/>
    </source>
</evidence>
<feature type="compositionally biased region" description="Basic and acidic residues" evidence="1">
    <location>
        <begin position="153"/>
        <end position="177"/>
    </location>
</feature>
<evidence type="ECO:0000256" key="1">
    <source>
        <dbReference type="SAM" id="MobiDB-lite"/>
    </source>
</evidence>
<feature type="compositionally biased region" description="Basic and acidic residues" evidence="1">
    <location>
        <begin position="1"/>
        <end position="19"/>
    </location>
</feature>
<feature type="compositionally biased region" description="Basic residues" evidence="1">
    <location>
        <begin position="142"/>
        <end position="152"/>
    </location>
</feature>
<name>A0AAP3E2W7_9EURY</name>
<sequence length="177" mass="20652">MTVPDDREYDERERQEYARDGGTVVTSGRDCSDDHRRDGGECHELDACELEEDDLEQRGVSRRLLAVTPHERRRSSPFVRESPDSGTDPEDAQERCQKHATWRQRGEGSVSKCEYASGEEYRPADHAETHDEGVTDPDGTRRMKRITPRNRLCRSEWIHQHASYPDETRQHSKDERW</sequence>
<feature type="region of interest" description="Disordered" evidence="1">
    <location>
        <begin position="1"/>
        <end position="39"/>
    </location>
</feature>
<accession>A0AAP3E2W7</accession>
<dbReference type="AlphaFoldDB" id="A0AAP3E2W7"/>
<protein>
    <submittedName>
        <fullName evidence="2">Uncharacterized protein</fullName>
    </submittedName>
</protein>
<dbReference type="EMBL" id="JAOPKA010000007">
    <property type="protein sequence ID" value="MCU4742384.1"/>
    <property type="molecule type" value="Genomic_DNA"/>
</dbReference>
<organism evidence="2 3">
    <name type="scientific">Natronoglomus mannanivorans</name>
    <dbReference type="NCBI Taxonomy" id="2979990"/>
    <lineage>
        <taxon>Archaea</taxon>
        <taxon>Methanobacteriati</taxon>
        <taxon>Methanobacteriota</taxon>
        <taxon>Stenosarchaea group</taxon>
        <taxon>Halobacteria</taxon>
        <taxon>Halobacteriales</taxon>
        <taxon>Natrialbaceae</taxon>
        <taxon>Natronoglomus</taxon>
    </lineage>
</organism>
<dbReference type="Proteomes" id="UP001321018">
    <property type="component" value="Unassembled WGS sequence"/>
</dbReference>
<feature type="region of interest" description="Disordered" evidence="1">
    <location>
        <begin position="56"/>
        <end position="177"/>
    </location>
</feature>
<reference evidence="2" key="1">
    <citation type="submission" date="2022-09" db="EMBL/GenBank/DDBJ databases">
        <title>Enrichment on poylsaccharides allowed isolation of novel metabolic and taxonomic groups of Haloarchaea.</title>
        <authorList>
            <person name="Sorokin D.Y."/>
            <person name="Elcheninov A.G."/>
            <person name="Khizhniak T.V."/>
            <person name="Kolganova T.V."/>
            <person name="Kublanov I.V."/>
        </authorList>
    </citation>
    <scope>NUCLEOTIDE SEQUENCE</scope>
    <source>
        <strain evidence="2">AArc-xg1-1</strain>
    </source>
</reference>
<feature type="compositionally biased region" description="Basic and acidic residues" evidence="1">
    <location>
        <begin position="30"/>
        <end position="39"/>
    </location>
</feature>
<dbReference type="RefSeq" id="WP_338004204.1">
    <property type="nucleotide sequence ID" value="NZ_JAOPKA010000007.1"/>
</dbReference>
<gene>
    <name evidence="2" type="ORF">OB960_13360</name>
</gene>
<comment type="caution">
    <text evidence="2">The sequence shown here is derived from an EMBL/GenBank/DDBJ whole genome shotgun (WGS) entry which is preliminary data.</text>
</comment>
<proteinExistence type="predicted"/>